<dbReference type="EMBL" id="JAIWYP010000007">
    <property type="protein sequence ID" value="KAH3802670.1"/>
    <property type="molecule type" value="Genomic_DNA"/>
</dbReference>
<comment type="caution">
    <text evidence="1">The sequence shown here is derived from an EMBL/GenBank/DDBJ whole genome shotgun (WGS) entry which is preliminary data.</text>
</comment>
<keyword evidence="2" id="KW-1185">Reference proteome</keyword>
<protein>
    <submittedName>
        <fullName evidence="1">Uncharacterized protein</fullName>
    </submittedName>
</protein>
<accession>A0A9D4J8Q7</accession>
<evidence type="ECO:0000313" key="1">
    <source>
        <dbReference type="EMBL" id="KAH3802670.1"/>
    </source>
</evidence>
<gene>
    <name evidence="1" type="ORF">DPMN_156348</name>
</gene>
<proteinExistence type="predicted"/>
<dbReference type="Proteomes" id="UP000828390">
    <property type="component" value="Unassembled WGS sequence"/>
</dbReference>
<reference evidence="1" key="1">
    <citation type="journal article" date="2019" name="bioRxiv">
        <title>The Genome of the Zebra Mussel, Dreissena polymorpha: A Resource for Invasive Species Research.</title>
        <authorList>
            <person name="McCartney M.A."/>
            <person name="Auch B."/>
            <person name="Kono T."/>
            <person name="Mallez S."/>
            <person name="Zhang Y."/>
            <person name="Obille A."/>
            <person name="Becker A."/>
            <person name="Abrahante J.E."/>
            <person name="Garbe J."/>
            <person name="Badalamenti J.P."/>
            <person name="Herman A."/>
            <person name="Mangelson H."/>
            <person name="Liachko I."/>
            <person name="Sullivan S."/>
            <person name="Sone E.D."/>
            <person name="Koren S."/>
            <person name="Silverstein K.A.T."/>
            <person name="Beckman K.B."/>
            <person name="Gohl D.M."/>
        </authorList>
    </citation>
    <scope>NUCLEOTIDE SEQUENCE</scope>
    <source>
        <strain evidence="1">Duluth1</strain>
        <tissue evidence="1">Whole animal</tissue>
    </source>
</reference>
<reference evidence="1" key="2">
    <citation type="submission" date="2020-11" db="EMBL/GenBank/DDBJ databases">
        <authorList>
            <person name="McCartney M.A."/>
            <person name="Auch B."/>
            <person name="Kono T."/>
            <person name="Mallez S."/>
            <person name="Becker A."/>
            <person name="Gohl D.M."/>
            <person name="Silverstein K.A.T."/>
            <person name="Koren S."/>
            <person name="Bechman K.B."/>
            <person name="Herman A."/>
            <person name="Abrahante J.E."/>
            <person name="Garbe J."/>
        </authorList>
    </citation>
    <scope>NUCLEOTIDE SEQUENCE</scope>
    <source>
        <strain evidence="1">Duluth1</strain>
        <tissue evidence="1">Whole animal</tissue>
    </source>
</reference>
<name>A0A9D4J8Q7_DREPO</name>
<organism evidence="1 2">
    <name type="scientific">Dreissena polymorpha</name>
    <name type="common">Zebra mussel</name>
    <name type="synonym">Mytilus polymorpha</name>
    <dbReference type="NCBI Taxonomy" id="45954"/>
    <lineage>
        <taxon>Eukaryota</taxon>
        <taxon>Metazoa</taxon>
        <taxon>Spiralia</taxon>
        <taxon>Lophotrochozoa</taxon>
        <taxon>Mollusca</taxon>
        <taxon>Bivalvia</taxon>
        <taxon>Autobranchia</taxon>
        <taxon>Heteroconchia</taxon>
        <taxon>Euheterodonta</taxon>
        <taxon>Imparidentia</taxon>
        <taxon>Neoheterodontei</taxon>
        <taxon>Myida</taxon>
        <taxon>Dreissenoidea</taxon>
        <taxon>Dreissenidae</taxon>
        <taxon>Dreissena</taxon>
    </lineage>
</organism>
<evidence type="ECO:0000313" key="2">
    <source>
        <dbReference type="Proteomes" id="UP000828390"/>
    </source>
</evidence>
<sequence length="130" mass="15112">MNFGNITVSVLSAKDVALFSVRNSGFLSKTGHKEPPTLALVCTDRQTDTYRDRHRGEKQSERDSRHCWNRILKAFANSLDPDETPQNVASHQDPNLEEKQVFFSETKTKRNMCIQYIKFMTRRINKCFIE</sequence>
<dbReference type="AlphaFoldDB" id="A0A9D4J8Q7"/>